<evidence type="ECO:0000256" key="1">
    <source>
        <dbReference type="SAM" id="MobiDB-lite"/>
    </source>
</evidence>
<dbReference type="EMBL" id="NWUJ01000003">
    <property type="protein sequence ID" value="PFH36739.1"/>
    <property type="molecule type" value="Genomic_DNA"/>
</dbReference>
<feature type="signal peptide" evidence="2">
    <location>
        <begin position="1"/>
        <end position="26"/>
    </location>
</feature>
<protein>
    <submittedName>
        <fullName evidence="3">Toxoplasma gondii family A protein</fullName>
    </submittedName>
</protein>
<dbReference type="AlphaFoldDB" id="A0A2A9MFN7"/>
<reference evidence="3 4" key="1">
    <citation type="submission" date="2017-09" db="EMBL/GenBank/DDBJ databases">
        <title>Genome sequencing of Besnoitia besnoiti strain Bb-Ger1.</title>
        <authorList>
            <person name="Schares G."/>
            <person name="Venepally P."/>
            <person name="Lorenzi H.A."/>
        </authorList>
    </citation>
    <scope>NUCLEOTIDE SEQUENCE [LARGE SCALE GENOMIC DNA]</scope>
    <source>
        <strain evidence="3 4">Bb-Ger1</strain>
    </source>
</reference>
<dbReference type="GeneID" id="40309861"/>
<evidence type="ECO:0000313" key="4">
    <source>
        <dbReference type="Proteomes" id="UP000224006"/>
    </source>
</evidence>
<gene>
    <name evidence="3" type="ORF">BESB_049310</name>
</gene>
<dbReference type="RefSeq" id="XP_029220748.1">
    <property type="nucleotide sequence ID" value="XM_029363382.1"/>
</dbReference>
<proteinExistence type="predicted"/>
<keyword evidence="4" id="KW-1185">Reference proteome</keyword>
<dbReference type="OrthoDB" id="331226at2759"/>
<sequence length="198" mass="20809">MVAALIRAFSWALAVSVVLYCTAAEAGEPAAEPDFIFTIPKGGMEAEEQKVVWLGPSKALRVVDSTDAAVFLPQPGNSPSAAPSSEQMNAVAYVFANGACDFTKQVEYKELFPEYNKPVWDRSPPAEATVEGDSSPSLGANYTFTSPPAEALGKVASFCVRFMVEKPVKSEAGTQEGQEGPNRNSGGPPPGTSEEGGT</sequence>
<comment type="caution">
    <text evidence="3">The sequence shown here is derived from an EMBL/GenBank/DDBJ whole genome shotgun (WGS) entry which is preliminary data.</text>
</comment>
<evidence type="ECO:0000313" key="3">
    <source>
        <dbReference type="EMBL" id="PFH36739.1"/>
    </source>
</evidence>
<name>A0A2A9MFN7_BESBE</name>
<dbReference type="Proteomes" id="UP000224006">
    <property type="component" value="Chromosome III"/>
</dbReference>
<feature type="compositionally biased region" description="Low complexity" evidence="1">
    <location>
        <begin position="180"/>
        <end position="198"/>
    </location>
</feature>
<evidence type="ECO:0000256" key="2">
    <source>
        <dbReference type="SAM" id="SignalP"/>
    </source>
</evidence>
<dbReference type="VEuPathDB" id="ToxoDB:BESB_049310"/>
<feature type="region of interest" description="Disordered" evidence="1">
    <location>
        <begin position="169"/>
        <end position="198"/>
    </location>
</feature>
<feature type="region of interest" description="Disordered" evidence="1">
    <location>
        <begin position="117"/>
        <end position="137"/>
    </location>
</feature>
<dbReference type="KEGG" id="bbes:BESB_049310"/>
<accession>A0A2A9MFN7</accession>
<organism evidence="3 4">
    <name type="scientific">Besnoitia besnoiti</name>
    <name type="common">Apicomplexan protozoan</name>
    <dbReference type="NCBI Taxonomy" id="94643"/>
    <lineage>
        <taxon>Eukaryota</taxon>
        <taxon>Sar</taxon>
        <taxon>Alveolata</taxon>
        <taxon>Apicomplexa</taxon>
        <taxon>Conoidasida</taxon>
        <taxon>Coccidia</taxon>
        <taxon>Eucoccidiorida</taxon>
        <taxon>Eimeriorina</taxon>
        <taxon>Sarcocystidae</taxon>
        <taxon>Besnoitia</taxon>
    </lineage>
</organism>
<feature type="chain" id="PRO_5012270345" evidence="2">
    <location>
        <begin position="27"/>
        <end position="198"/>
    </location>
</feature>
<keyword evidence="2" id="KW-0732">Signal</keyword>